<evidence type="ECO:0000313" key="4">
    <source>
        <dbReference type="Proteomes" id="UP000261828"/>
    </source>
</evidence>
<feature type="chain" id="PRO_5016794699" evidence="1">
    <location>
        <begin position="19"/>
        <end position="160"/>
    </location>
</feature>
<dbReference type="Gene3D" id="2.60.120.10">
    <property type="entry name" value="Jelly Rolls"/>
    <property type="match status" value="1"/>
</dbReference>
<dbReference type="InterPro" id="IPR047263">
    <property type="entry name" value="HNL-like_cupin"/>
</dbReference>
<name>A0A371JS80_9FLAO</name>
<feature type="domain" description="Cupin type-2" evidence="2">
    <location>
        <begin position="64"/>
        <end position="130"/>
    </location>
</feature>
<feature type="signal peptide" evidence="1">
    <location>
        <begin position="1"/>
        <end position="18"/>
    </location>
</feature>
<dbReference type="OrthoDB" id="9802489at2"/>
<dbReference type="Proteomes" id="UP000261828">
    <property type="component" value="Unassembled WGS sequence"/>
</dbReference>
<keyword evidence="4" id="KW-1185">Reference proteome</keyword>
<evidence type="ECO:0000259" key="2">
    <source>
        <dbReference type="Pfam" id="PF07883"/>
    </source>
</evidence>
<keyword evidence="1" id="KW-0732">Signal</keyword>
<dbReference type="EMBL" id="QTJX01000001">
    <property type="protein sequence ID" value="RDY60667.1"/>
    <property type="molecule type" value="Genomic_DNA"/>
</dbReference>
<accession>A0A371JS80</accession>
<sequence>MKKFIFILVLSISTTVCAQNSEYPIKSFTDKGAKAPNTHHLGDAWLNFLLSEEDGLDYNITQATFSPNATLDWHKHSTPQVLIVIEGIGYYQERGKDPIIIREGDVIKCEKDIEHWHTSSIENKVSYIAIYGNSPTIWTEKLSREYYNSVAKKIKSKIKL</sequence>
<dbReference type="AlphaFoldDB" id="A0A371JS80"/>
<dbReference type="PANTHER" id="PTHR43698:SF1">
    <property type="entry name" value="BLL4564 PROTEIN"/>
    <property type="match status" value="1"/>
</dbReference>
<evidence type="ECO:0000256" key="1">
    <source>
        <dbReference type="SAM" id="SignalP"/>
    </source>
</evidence>
<gene>
    <name evidence="3" type="ORF">DX873_00360</name>
</gene>
<dbReference type="InterPro" id="IPR011051">
    <property type="entry name" value="RmlC_Cupin_sf"/>
</dbReference>
<reference evidence="3 4" key="1">
    <citation type="submission" date="2018-08" db="EMBL/GenBank/DDBJ databases">
        <title>Muricauda nanhaiensis sp. nov., isolated from seawater of the South China Sea.</title>
        <authorList>
            <person name="Dang Y."/>
        </authorList>
    </citation>
    <scope>NUCLEOTIDE SEQUENCE [LARGE SCALE GENOMIC DNA]</scope>
    <source>
        <strain evidence="3 4">SM1704</strain>
    </source>
</reference>
<dbReference type="SUPFAM" id="SSF51182">
    <property type="entry name" value="RmlC-like cupins"/>
    <property type="match status" value="1"/>
</dbReference>
<dbReference type="CDD" id="cd02233">
    <property type="entry name" value="cupin_HNL-like"/>
    <property type="match status" value="1"/>
</dbReference>
<protein>
    <submittedName>
        <fullName evidence="3">Cupin domain-containing protein</fullName>
    </submittedName>
</protein>
<comment type="caution">
    <text evidence="3">The sequence shown here is derived from an EMBL/GenBank/DDBJ whole genome shotgun (WGS) entry which is preliminary data.</text>
</comment>
<dbReference type="Pfam" id="PF07883">
    <property type="entry name" value="Cupin_2"/>
    <property type="match status" value="1"/>
</dbReference>
<evidence type="ECO:0000313" key="3">
    <source>
        <dbReference type="EMBL" id="RDY60667.1"/>
    </source>
</evidence>
<dbReference type="PANTHER" id="PTHR43698">
    <property type="entry name" value="RIBD C-TERMINAL DOMAIN CONTAINING PROTEIN"/>
    <property type="match status" value="1"/>
</dbReference>
<dbReference type="InterPro" id="IPR013096">
    <property type="entry name" value="Cupin_2"/>
</dbReference>
<dbReference type="InterPro" id="IPR014710">
    <property type="entry name" value="RmlC-like_jellyroll"/>
</dbReference>
<organism evidence="3 4">
    <name type="scientific">Flagellimonas nanhaiensis</name>
    <dbReference type="NCBI Taxonomy" id="2292706"/>
    <lineage>
        <taxon>Bacteria</taxon>
        <taxon>Pseudomonadati</taxon>
        <taxon>Bacteroidota</taxon>
        <taxon>Flavobacteriia</taxon>
        <taxon>Flavobacteriales</taxon>
        <taxon>Flavobacteriaceae</taxon>
        <taxon>Flagellimonas</taxon>
    </lineage>
</organism>
<proteinExistence type="predicted"/>
<dbReference type="RefSeq" id="WP_116182556.1">
    <property type="nucleotide sequence ID" value="NZ_QTJX01000001.1"/>
</dbReference>